<protein>
    <submittedName>
        <fullName evidence="1">Uncharacterized protein</fullName>
    </submittedName>
</protein>
<sequence length="43" mass="4464">MTGVPDAVRGELAALGVRLDVSRGPEAALRAVIDAPRGHVTLR</sequence>
<proteinExistence type="predicted"/>
<evidence type="ECO:0000313" key="2">
    <source>
        <dbReference type="Proteomes" id="UP000236732"/>
    </source>
</evidence>
<name>A0A1H6DST3_9ACTN</name>
<accession>A0A1H6DST3</accession>
<dbReference type="RefSeq" id="WP_268808643.1">
    <property type="nucleotide sequence ID" value="NZ_FNVT01000006.1"/>
</dbReference>
<organism evidence="1 2">
    <name type="scientific">Nonomuraea solani</name>
    <dbReference type="NCBI Taxonomy" id="1144553"/>
    <lineage>
        <taxon>Bacteria</taxon>
        <taxon>Bacillati</taxon>
        <taxon>Actinomycetota</taxon>
        <taxon>Actinomycetes</taxon>
        <taxon>Streptosporangiales</taxon>
        <taxon>Streptosporangiaceae</taxon>
        <taxon>Nonomuraea</taxon>
    </lineage>
</organism>
<gene>
    <name evidence="1" type="ORF">SAMN05444920_106219</name>
</gene>
<dbReference type="AlphaFoldDB" id="A0A1H6DST3"/>
<keyword evidence="2" id="KW-1185">Reference proteome</keyword>
<dbReference type="Proteomes" id="UP000236732">
    <property type="component" value="Unassembled WGS sequence"/>
</dbReference>
<evidence type="ECO:0000313" key="1">
    <source>
        <dbReference type="EMBL" id="SEG88309.1"/>
    </source>
</evidence>
<reference evidence="1 2" key="1">
    <citation type="submission" date="2016-10" db="EMBL/GenBank/DDBJ databases">
        <authorList>
            <person name="de Groot N.N."/>
        </authorList>
    </citation>
    <scope>NUCLEOTIDE SEQUENCE [LARGE SCALE GENOMIC DNA]</scope>
    <source>
        <strain evidence="1 2">CGMCC 4.7037</strain>
    </source>
</reference>
<dbReference type="EMBL" id="FNVT01000006">
    <property type="protein sequence ID" value="SEG88309.1"/>
    <property type="molecule type" value="Genomic_DNA"/>
</dbReference>